<dbReference type="PROSITE" id="PS51192">
    <property type="entry name" value="HELICASE_ATP_BIND_1"/>
    <property type="match status" value="1"/>
</dbReference>
<dbReference type="PROSITE" id="PS51195">
    <property type="entry name" value="Q_MOTIF"/>
    <property type="match status" value="1"/>
</dbReference>
<dbReference type="GO" id="GO:0003676">
    <property type="term" value="F:nucleic acid binding"/>
    <property type="evidence" value="ECO:0007669"/>
    <property type="project" value="InterPro"/>
</dbReference>
<keyword evidence="6" id="KW-0067">ATP-binding</keyword>
<dbReference type="SUPFAM" id="SSF52540">
    <property type="entry name" value="P-loop containing nucleoside triphosphate hydrolases"/>
    <property type="match status" value="1"/>
</dbReference>
<keyword evidence="7" id="KW-0479">Metal-binding</keyword>
<evidence type="ECO:0000256" key="3">
    <source>
        <dbReference type="ARBA" id="ARBA00022741"/>
    </source>
</evidence>
<evidence type="ECO:0000259" key="11">
    <source>
        <dbReference type="PROSITE" id="PS50158"/>
    </source>
</evidence>
<sequence>MGGAPSTPVVEQKCSTCKKTTAVFKCGGCSKEFCFNHLTEHRQTLIRECDQIENNRDRFHRKLFELQQVPGEPPFIQEVNIWEKESIQKIKQTAEECRQILCEKNKQHFMEMEDQLSQLTEELQKIRLENEFNEITIDRIKTQLAKLEREFGQLPNVKIQKDITSFIEKLSVVVSSGTRREKKSKETKLQEELGRSLHTSKSNDSATLAHETNLNADQTSEEFLGSRYEHQAASSSDVKNCNIDVLSLDNNDTSSISISFHQSTNRHEDDDDTKTKEIYKVGLNDVSSETNQNNDSDGSIASSPFPKSTIHTGINTGYKILRGRQFSRSRLISSPAHHVRGKGSGSDGLNSDDRRLNPQSDKTLDGFNSSVKGCSTYSISPSSDSKSIAFDKLPSQQDQLERIDYDKEASFSGFQDNNNTSITFNNSTIRGGRRRRGRRGSHRSQSRSGARDNHDHASGRHNSNITCFCCNQPGHRARDCPQERKPCDSGSNSFNNSGGRRNNNQVSYHLFCGTHIYELIHLVQQSESFFIASGHPTERFIPLPAPTTEDGIFGEAATRGENFGKYHVAHVQCTPPDKVKPIELYEEANLGTQILSNIRRAYFEEPTAIQRYAIPCLRQQDDIMACAQTGSGKTAAFLLPIISNLLSYNADELGENQKPPAPLCLIVSPTRELALQTERSTADGHDMLTVSDRLREGCHILSATIDRLKDMVENNRISLKKVKYFVLDEADRMLDTGFEPDIRKLEDLGLPPKDDRCTSMFSATFPTEVQQLAKHFLRDDYVFLAVGTICDANEDITQCIEEVPQGQKKYRLFQLLEQNLKSQHCLIFVETNRSADYIGSLLSQKNFRSTTMHGDRTQQQRHQAVQDFTSGNCPILVATSVAARGLDFPLIGYVVNYDLPDSSDFYIHRIGRTGRAGHLGKSISFFDPGRDSDRKIAPELVSKLVEAGQVVPEFLKKFADGGNVGVYNDRQRSRNTVIRADNNRRFGRNKAAGSSGGTASAGGANEHWD</sequence>
<feature type="compositionally biased region" description="Polar residues" evidence="10">
    <location>
        <begin position="197"/>
        <end position="209"/>
    </location>
</feature>
<feature type="domain" description="Helicase C-terminal" evidence="13">
    <location>
        <begin position="815"/>
        <end position="959"/>
    </location>
</feature>
<keyword evidence="7" id="KW-0862">Zinc</keyword>
<evidence type="ECO:0000259" key="12">
    <source>
        <dbReference type="PROSITE" id="PS51192"/>
    </source>
</evidence>
<dbReference type="GO" id="GO:0016787">
    <property type="term" value="F:hydrolase activity"/>
    <property type="evidence" value="ECO:0007669"/>
    <property type="project" value="UniProtKB-KW"/>
</dbReference>
<dbReference type="OrthoDB" id="10352065at2759"/>
<dbReference type="PROSITE" id="PS50158">
    <property type="entry name" value="ZF_CCHC"/>
    <property type="match status" value="1"/>
</dbReference>
<keyword evidence="3" id="KW-0547">Nucleotide-binding</keyword>
<dbReference type="Pfam" id="PF00270">
    <property type="entry name" value="DEAD"/>
    <property type="match status" value="1"/>
</dbReference>
<evidence type="ECO:0000256" key="6">
    <source>
        <dbReference type="ARBA" id="ARBA00022840"/>
    </source>
</evidence>
<feature type="region of interest" description="Disordered" evidence="10">
    <location>
        <begin position="479"/>
        <end position="500"/>
    </location>
</feature>
<dbReference type="InterPro" id="IPR027417">
    <property type="entry name" value="P-loop_NTPase"/>
</dbReference>
<dbReference type="InterPro" id="IPR036875">
    <property type="entry name" value="Znf_CCHC_sf"/>
</dbReference>
<feature type="compositionally biased region" description="Basic residues" evidence="10">
    <location>
        <begin position="431"/>
        <end position="445"/>
    </location>
</feature>
<evidence type="ECO:0000313" key="15">
    <source>
        <dbReference type="EMBL" id="CAF1305926.1"/>
    </source>
</evidence>
<keyword evidence="7" id="KW-0863">Zinc-finger</keyword>
<feature type="region of interest" description="Disordered" evidence="10">
    <location>
        <begin position="180"/>
        <end position="209"/>
    </location>
</feature>
<dbReference type="SUPFAM" id="SSF57756">
    <property type="entry name" value="Retrovirus zinc finger-like domains"/>
    <property type="match status" value="1"/>
</dbReference>
<dbReference type="PROSITE" id="PS51194">
    <property type="entry name" value="HELICASE_CTER"/>
    <property type="match status" value="1"/>
</dbReference>
<evidence type="ECO:0000256" key="4">
    <source>
        <dbReference type="ARBA" id="ARBA00022801"/>
    </source>
</evidence>
<comment type="similarity">
    <text evidence="1">Belongs to the DEAD box helicase family. DDX4/VASA subfamily.</text>
</comment>
<evidence type="ECO:0000256" key="9">
    <source>
        <dbReference type="SAM" id="Coils"/>
    </source>
</evidence>
<dbReference type="EMBL" id="CAJNOW010012025">
    <property type="protein sequence ID" value="CAF1605498.1"/>
    <property type="molecule type" value="Genomic_DNA"/>
</dbReference>
<dbReference type="InterPro" id="IPR014001">
    <property type="entry name" value="Helicase_ATP-bd"/>
</dbReference>
<feature type="compositionally biased region" description="Low complexity" evidence="10">
    <location>
        <begin position="489"/>
        <end position="500"/>
    </location>
</feature>
<keyword evidence="5" id="KW-0347">Helicase</keyword>
<dbReference type="GO" id="GO:0005524">
    <property type="term" value="F:ATP binding"/>
    <property type="evidence" value="ECO:0007669"/>
    <property type="project" value="UniProtKB-KW"/>
</dbReference>
<feature type="domain" description="DEAD-box RNA helicase Q" evidence="14">
    <location>
        <begin position="583"/>
        <end position="611"/>
    </location>
</feature>
<feature type="compositionally biased region" description="Low complexity" evidence="10">
    <location>
        <begin position="417"/>
        <end position="430"/>
    </location>
</feature>
<proteinExistence type="inferred from homology"/>
<keyword evidence="4" id="KW-0378">Hydrolase</keyword>
<dbReference type="SMART" id="SM00490">
    <property type="entry name" value="HELICc"/>
    <property type="match status" value="1"/>
</dbReference>
<dbReference type="CDD" id="cd18787">
    <property type="entry name" value="SF2_C_DEAD"/>
    <property type="match status" value="1"/>
</dbReference>
<name>A0A816B1M6_9BILA</name>
<dbReference type="InterPro" id="IPR011545">
    <property type="entry name" value="DEAD/DEAH_box_helicase_dom"/>
</dbReference>
<feature type="domain" description="Helicase ATP-binding" evidence="12">
    <location>
        <begin position="614"/>
        <end position="783"/>
    </location>
</feature>
<dbReference type="Pfam" id="PF00271">
    <property type="entry name" value="Helicase_C"/>
    <property type="match status" value="1"/>
</dbReference>
<dbReference type="Gene3D" id="3.40.50.300">
    <property type="entry name" value="P-loop containing nucleotide triphosphate hydrolases"/>
    <property type="match status" value="2"/>
</dbReference>
<evidence type="ECO:0000256" key="8">
    <source>
        <dbReference type="PROSITE-ProRule" id="PRU00552"/>
    </source>
</evidence>
<feature type="compositionally biased region" description="Basic and acidic residues" evidence="10">
    <location>
        <begin position="449"/>
        <end position="458"/>
    </location>
</feature>
<feature type="domain" description="CCHC-type" evidence="11">
    <location>
        <begin position="467"/>
        <end position="482"/>
    </location>
</feature>
<keyword evidence="9" id="KW-0175">Coiled coil</keyword>
<comment type="caution">
    <text evidence="16">The sequence shown here is derived from an EMBL/GenBank/DDBJ whole genome shotgun (WGS) entry which is preliminary data.</text>
</comment>
<dbReference type="PROSITE" id="PS00039">
    <property type="entry name" value="DEAD_ATP_HELICASE"/>
    <property type="match status" value="1"/>
</dbReference>
<evidence type="ECO:0000256" key="2">
    <source>
        <dbReference type="ARBA" id="ARBA00012552"/>
    </source>
</evidence>
<dbReference type="GO" id="GO:0003724">
    <property type="term" value="F:RNA helicase activity"/>
    <property type="evidence" value="ECO:0007669"/>
    <property type="project" value="UniProtKB-EC"/>
</dbReference>
<dbReference type="EC" id="3.6.4.13" evidence="2"/>
<dbReference type="SMART" id="SM00343">
    <property type="entry name" value="ZnF_C2HC"/>
    <property type="match status" value="1"/>
</dbReference>
<feature type="coiled-coil region" evidence="9">
    <location>
        <begin position="102"/>
        <end position="150"/>
    </location>
</feature>
<gene>
    <name evidence="15" type="ORF">CJN711_LOCUS17179</name>
    <name evidence="16" type="ORF">KQP761_LOCUS22761</name>
</gene>
<evidence type="ECO:0000256" key="5">
    <source>
        <dbReference type="ARBA" id="ARBA00022806"/>
    </source>
</evidence>
<dbReference type="PANTHER" id="PTHR47958">
    <property type="entry name" value="ATP-DEPENDENT RNA HELICASE DBP3"/>
    <property type="match status" value="1"/>
</dbReference>
<dbReference type="InterPro" id="IPR001650">
    <property type="entry name" value="Helicase_C-like"/>
</dbReference>
<dbReference type="InterPro" id="IPR000629">
    <property type="entry name" value="RNA-helicase_DEAD-box_CS"/>
</dbReference>
<organism evidence="16 17">
    <name type="scientific">Rotaria magnacalcarata</name>
    <dbReference type="NCBI Taxonomy" id="392030"/>
    <lineage>
        <taxon>Eukaryota</taxon>
        <taxon>Metazoa</taxon>
        <taxon>Spiralia</taxon>
        <taxon>Gnathifera</taxon>
        <taxon>Rotifera</taxon>
        <taxon>Eurotatoria</taxon>
        <taxon>Bdelloidea</taxon>
        <taxon>Philodinida</taxon>
        <taxon>Philodinidae</taxon>
        <taxon>Rotaria</taxon>
    </lineage>
</organism>
<dbReference type="InterPro" id="IPR014014">
    <property type="entry name" value="RNA_helicase_DEAD_Q_motif"/>
</dbReference>
<dbReference type="Proteomes" id="UP000663834">
    <property type="component" value="Unassembled WGS sequence"/>
</dbReference>
<dbReference type="InterPro" id="IPR001878">
    <property type="entry name" value="Znf_CCHC"/>
</dbReference>
<feature type="compositionally biased region" description="Polar residues" evidence="10">
    <location>
        <begin position="285"/>
        <end position="308"/>
    </location>
</feature>
<dbReference type="Pfam" id="PF00098">
    <property type="entry name" value="zf-CCHC"/>
    <property type="match status" value="1"/>
</dbReference>
<evidence type="ECO:0000256" key="10">
    <source>
        <dbReference type="SAM" id="MobiDB-lite"/>
    </source>
</evidence>
<evidence type="ECO:0000256" key="1">
    <source>
        <dbReference type="ARBA" id="ARBA00010132"/>
    </source>
</evidence>
<feature type="short sequence motif" description="Q motif" evidence="8">
    <location>
        <begin position="583"/>
        <end position="611"/>
    </location>
</feature>
<evidence type="ECO:0000313" key="16">
    <source>
        <dbReference type="EMBL" id="CAF1605498.1"/>
    </source>
</evidence>
<feature type="compositionally biased region" description="Basic and acidic residues" evidence="10">
    <location>
        <begin position="183"/>
        <end position="195"/>
    </location>
</feature>
<dbReference type="EMBL" id="CAJNOV010008013">
    <property type="protein sequence ID" value="CAF1305926.1"/>
    <property type="molecule type" value="Genomic_DNA"/>
</dbReference>
<protein>
    <recommendedName>
        <fullName evidence="2">RNA helicase</fullName>
        <ecNumber evidence="2">3.6.4.13</ecNumber>
    </recommendedName>
</protein>
<reference evidence="16" key="1">
    <citation type="submission" date="2021-02" db="EMBL/GenBank/DDBJ databases">
        <authorList>
            <person name="Nowell W R."/>
        </authorList>
    </citation>
    <scope>NUCLEOTIDE SEQUENCE</scope>
</reference>
<evidence type="ECO:0000259" key="14">
    <source>
        <dbReference type="PROSITE" id="PS51195"/>
    </source>
</evidence>
<dbReference type="GO" id="GO:0008270">
    <property type="term" value="F:zinc ion binding"/>
    <property type="evidence" value="ECO:0007669"/>
    <property type="project" value="UniProtKB-KW"/>
</dbReference>
<feature type="region of interest" description="Disordered" evidence="10">
    <location>
        <begin position="332"/>
        <end position="368"/>
    </location>
</feature>
<feature type="compositionally biased region" description="Polar residues" evidence="10">
    <location>
        <begin position="357"/>
        <end position="368"/>
    </location>
</feature>
<feature type="region of interest" description="Disordered" evidence="10">
    <location>
        <begin position="980"/>
        <end position="1009"/>
    </location>
</feature>
<dbReference type="AlphaFoldDB" id="A0A816B1M6"/>
<feature type="coiled-coil region" evidence="9">
    <location>
        <begin position="35"/>
        <end position="62"/>
    </location>
</feature>
<dbReference type="SMART" id="SM00487">
    <property type="entry name" value="DEXDc"/>
    <property type="match status" value="1"/>
</dbReference>
<feature type="region of interest" description="Disordered" evidence="10">
    <location>
        <begin position="283"/>
        <end position="308"/>
    </location>
</feature>
<feature type="region of interest" description="Disordered" evidence="10">
    <location>
        <begin position="411"/>
        <end position="458"/>
    </location>
</feature>
<evidence type="ECO:0000313" key="17">
    <source>
        <dbReference type="Proteomes" id="UP000663834"/>
    </source>
</evidence>
<dbReference type="Proteomes" id="UP000663855">
    <property type="component" value="Unassembled WGS sequence"/>
</dbReference>
<evidence type="ECO:0000256" key="7">
    <source>
        <dbReference type="PROSITE-ProRule" id="PRU00047"/>
    </source>
</evidence>
<evidence type="ECO:0000259" key="13">
    <source>
        <dbReference type="PROSITE" id="PS51194"/>
    </source>
</evidence>
<accession>A0A816B1M6</accession>
<dbReference type="FunFam" id="3.40.50.300:FF:000008">
    <property type="entry name" value="ATP-dependent RNA helicase RhlB"/>
    <property type="match status" value="1"/>
</dbReference>